<proteinExistence type="predicted"/>
<evidence type="ECO:0000313" key="3">
    <source>
        <dbReference type="Proteomes" id="UP000309038"/>
    </source>
</evidence>
<reference evidence="2 3" key="1">
    <citation type="submission" date="2019-02" db="EMBL/GenBank/DDBJ databases">
        <title>Genome sequencing of the rare red list fungi Phlebia centrifuga.</title>
        <authorList>
            <person name="Buettner E."/>
            <person name="Kellner H."/>
        </authorList>
    </citation>
    <scope>NUCLEOTIDE SEQUENCE [LARGE SCALE GENOMIC DNA]</scope>
    <source>
        <strain evidence="2 3">DSM 108282</strain>
    </source>
</reference>
<evidence type="ECO:0000313" key="2">
    <source>
        <dbReference type="EMBL" id="THG95465.1"/>
    </source>
</evidence>
<evidence type="ECO:0000259" key="1">
    <source>
        <dbReference type="PROSITE" id="PS50086"/>
    </source>
</evidence>
<keyword evidence="3" id="KW-1185">Reference proteome</keyword>
<dbReference type="PANTHER" id="PTHR47219:SF9">
    <property type="entry name" value="GTPASE ACTIVATING PROTEIN AND CENTROSOME-ASSOCIATED, ISOFORM B"/>
    <property type="match status" value="1"/>
</dbReference>
<dbReference type="InterPro" id="IPR050302">
    <property type="entry name" value="Rab_GAP_TBC_domain"/>
</dbReference>
<accession>A0A4S4KBT9</accession>
<dbReference type="GO" id="GO:0005096">
    <property type="term" value="F:GTPase activator activity"/>
    <property type="evidence" value="ECO:0007669"/>
    <property type="project" value="TreeGrafter"/>
</dbReference>
<dbReference type="InterPro" id="IPR000195">
    <property type="entry name" value="Rab-GAP-TBC_dom"/>
</dbReference>
<dbReference type="EMBL" id="SGPJ01000318">
    <property type="protein sequence ID" value="THG95465.1"/>
    <property type="molecule type" value="Genomic_DNA"/>
</dbReference>
<dbReference type="AlphaFoldDB" id="A0A4S4KBT9"/>
<dbReference type="Gene3D" id="1.10.8.270">
    <property type="entry name" value="putative rabgap domain of human tbc1 domain family member 14 like domains"/>
    <property type="match status" value="1"/>
</dbReference>
<dbReference type="InterPro" id="IPR035969">
    <property type="entry name" value="Rab-GAP_TBC_sf"/>
</dbReference>
<dbReference type="Proteomes" id="UP000309038">
    <property type="component" value="Unassembled WGS sequence"/>
</dbReference>
<dbReference type="FunFam" id="1.10.8.270:FF:000023">
    <property type="entry name" value="TBC domain-containing protein C1778.09"/>
    <property type="match status" value="1"/>
</dbReference>
<sequence>MYEEEDLVDISADYRNSYIQPNGRPAEDSGFYDTTYQVMRPASKRMSMGGTRISVLSDDSTQLAYSDSRPPSSYVRTSSAQFISVAYISTTLFRLLSLTRNISIVFATDPLTTVPPNVAITDDSKHSQLSLVPSEGEDPDSFHVRSTYAQLDLCGVRGDGIDEGVERTRARVGGSRASELRAEEALADEHEKTRELTQEEARLLGSLDRYGFFVIPSHERLILLPRAPLSKTLSRVPASNIQAPANAPILRAQPPSPAPVKELERTAKWSRMLVARSRDEGGNVDLWDIKPSKEQKLRERTFKGIPDCWRSAAWEVLMNRFTRTGKAELRKLAEDYRDALDQPSSYDVQIDLDVPRTISGHVMFRTRYGQGQRSLFHVLHCLSLRCDTCGYCQGMGPIAATLLCYFDPERVFASLVRIHDAYSMHDIFSPGFPGLLEAIYVQERIMEQMMPDVYAAFKKHMISTTSYATKWYITLFANSVPFQAQLRLWDAFLLEGHDIFVLVAVAIVWVYRDHITSTSANFETVLSLLSSFFVPEDENALLFWMEKVTADKKLRSNMRQWRQDWKRLVAEGKDGSALL</sequence>
<organism evidence="2 3">
    <name type="scientific">Hermanssonia centrifuga</name>
    <dbReference type="NCBI Taxonomy" id="98765"/>
    <lineage>
        <taxon>Eukaryota</taxon>
        <taxon>Fungi</taxon>
        <taxon>Dikarya</taxon>
        <taxon>Basidiomycota</taxon>
        <taxon>Agaricomycotina</taxon>
        <taxon>Agaricomycetes</taxon>
        <taxon>Polyporales</taxon>
        <taxon>Meruliaceae</taxon>
        <taxon>Hermanssonia</taxon>
    </lineage>
</organism>
<dbReference type="SMART" id="SM00164">
    <property type="entry name" value="TBC"/>
    <property type="match status" value="1"/>
</dbReference>
<dbReference type="PROSITE" id="PS50086">
    <property type="entry name" value="TBC_RABGAP"/>
    <property type="match status" value="1"/>
</dbReference>
<protein>
    <recommendedName>
        <fullName evidence="1">Rab-GAP TBC domain-containing protein</fullName>
    </recommendedName>
</protein>
<dbReference type="SUPFAM" id="SSF47923">
    <property type="entry name" value="Ypt/Rab-GAP domain of gyp1p"/>
    <property type="match status" value="2"/>
</dbReference>
<gene>
    <name evidence="2" type="ORF">EW026_g6197</name>
</gene>
<comment type="caution">
    <text evidence="2">The sequence shown here is derived from an EMBL/GenBank/DDBJ whole genome shotgun (WGS) entry which is preliminary data.</text>
</comment>
<dbReference type="PANTHER" id="PTHR47219">
    <property type="entry name" value="RAB GTPASE-ACTIVATING PROTEIN 1-LIKE"/>
    <property type="match status" value="1"/>
</dbReference>
<dbReference type="Gene3D" id="1.10.472.80">
    <property type="entry name" value="Ypt/Rab-GAP domain of gyp1p, domain 3"/>
    <property type="match status" value="1"/>
</dbReference>
<feature type="domain" description="Rab-GAP TBC" evidence="1">
    <location>
        <begin position="304"/>
        <end position="496"/>
    </location>
</feature>
<dbReference type="Pfam" id="PF00566">
    <property type="entry name" value="RabGAP-TBC"/>
    <property type="match status" value="1"/>
</dbReference>
<dbReference type="GO" id="GO:0031267">
    <property type="term" value="F:small GTPase binding"/>
    <property type="evidence" value="ECO:0007669"/>
    <property type="project" value="TreeGrafter"/>
</dbReference>
<name>A0A4S4KBT9_9APHY</name>